<keyword evidence="1" id="KW-0863">Zinc-finger</keyword>
<dbReference type="GO" id="GO:0045182">
    <property type="term" value="F:translation regulator activity"/>
    <property type="evidence" value="ECO:0000318"/>
    <property type="project" value="GO_Central"/>
</dbReference>
<feature type="compositionally biased region" description="Basic and acidic residues" evidence="2">
    <location>
        <begin position="1"/>
        <end position="12"/>
    </location>
</feature>
<dbReference type="SUPFAM" id="SSF57756">
    <property type="entry name" value="Retrovirus zinc finger-like domains"/>
    <property type="match status" value="1"/>
</dbReference>
<feature type="domain" description="Integrase catalytic" evidence="4">
    <location>
        <begin position="473"/>
        <end position="592"/>
    </location>
</feature>
<dbReference type="InterPro" id="IPR039537">
    <property type="entry name" value="Retrotran_Ty1/copia-like"/>
</dbReference>
<dbReference type="InterPro" id="IPR036875">
    <property type="entry name" value="Znf_CCHC_sf"/>
</dbReference>
<dbReference type="Proteomes" id="UP000005238">
    <property type="component" value="Unassembled WGS sequence"/>
</dbReference>
<dbReference type="AlphaFoldDB" id="H3GBI0"/>
<dbReference type="GO" id="GO:0003729">
    <property type="term" value="F:mRNA binding"/>
    <property type="evidence" value="ECO:0000318"/>
    <property type="project" value="GO_Central"/>
</dbReference>
<dbReference type="GO" id="GO:0008270">
    <property type="term" value="F:zinc ion binding"/>
    <property type="evidence" value="ECO:0007669"/>
    <property type="project" value="UniProtKB-KW"/>
</dbReference>
<dbReference type="EnsemblProtists" id="Phyra72653">
    <property type="protein sequence ID" value="Phyra72653"/>
    <property type="gene ID" value="Phyra72653"/>
</dbReference>
<keyword evidence="6" id="KW-1185">Reference proteome</keyword>
<dbReference type="PANTHER" id="PTHR42648">
    <property type="entry name" value="TRANSPOSASE, PUTATIVE-RELATED"/>
    <property type="match status" value="1"/>
</dbReference>
<dbReference type="InterPro" id="IPR036397">
    <property type="entry name" value="RNaseH_sf"/>
</dbReference>
<keyword evidence="1" id="KW-0479">Metal-binding</keyword>
<evidence type="ECO:0008006" key="7">
    <source>
        <dbReference type="Google" id="ProtNLM"/>
    </source>
</evidence>
<accession>H3GBI0</accession>
<evidence type="ECO:0000259" key="4">
    <source>
        <dbReference type="PROSITE" id="PS50994"/>
    </source>
</evidence>
<organism evidence="5 6">
    <name type="scientific">Phytophthora ramorum</name>
    <name type="common">Sudden oak death agent</name>
    <dbReference type="NCBI Taxonomy" id="164328"/>
    <lineage>
        <taxon>Eukaryota</taxon>
        <taxon>Sar</taxon>
        <taxon>Stramenopiles</taxon>
        <taxon>Oomycota</taxon>
        <taxon>Peronosporomycetes</taxon>
        <taxon>Peronosporales</taxon>
        <taxon>Peronosporaceae</taxon>
        <taxon>Phytophthora</taxon>
    </lineage>
</organism>
<reference evidence="6" key="1">
    <citation type="journal article" date="2006" name="Science">
        <title>Phytophthora genome sequences uncover evolutionary origins and mechanisms of pathogenesis.</title>
        <authorList>
            <person name="Tyler B.M."/>
            <person name="Tripathy S."/>
            <person name="Zhang X."/>
            <person name="Dehal P."/>
            <person name="Jiang R.H."/>
            <person name="Aerts A."/>
            <person name="Arredondo F.D."/>
            <person name="Baxter L."/>
            <person name="Bensasson D."/>
            <person name="Beynon J.L."/>
            <person name="Chapman J."/>
            <person name="Damasceno C.M."/>
            <person name="Dorrance A.E."/>
            <person name="Dou D."/>
            <person name="Dickerman A.W."/>
            <person name="Dubchak I.L."/>
            <person name="Garbelotto M."/>
            <person name="Gijzen M."/>
            <person name="Gordon S.G."/>
            <person name="Govers F."/>
            <person name="Grunwald N.J."/>
            <person name="Huang W."/>
            <person name="Ivors K.L."/>
            <person name="Jones R.W."/>
            <person name="Kamoun S."/>
            <person name="Krampis K."/>
            <person name="Lamour K.H."/>
            <person name="Lee M.K."/>
            <person name="McDonald W.H."/>
            <person name="Medina M."/>
            <person name="Meijer H.J."/>
            <person name="Nordberg E.K."/>
            <person name="Maclean D.J."/>
            <person name="Ospina-Giraldo M.D."/>
            <person name="Morris P.F."/>
            <person name="Phuntumart V."/>
            <person name="Putnam N.H."/>
            <person name="Rash S."/>
            <person name="Rose J.K."/>
            <person name="Sakihama Y."/>
            <person name="Salamov A.A."/>
            <person name="Savidor A."/>
            <person name="Scheuring C.F."/>
            <person name="Smith B.M."/>
            <person name="Sobral B.W."/>
            <person name="Terry A."/>
            <person name="Torto-Alalibo T.A."/>
            <person name="Win J."/>
            <person name="Xu Z."/>
            <person name="Zhang H."/>
            <person name="Grigoriev I.V."/>
            <person name="Rokhsar D.S."/>
            <person name="Boore J.L."/>
        </authorList>
    </citation>
    <scope>NUCLEOTIDE SEQUENCE [LARGE SCALE GENOMIC DNA]</scope>
    <source>
        <strain evidence="6">Pr102</strain>
    </source>
</reference>
<dbReference type="HOGENOM" id="CLU_032699_1_0_1"/>
<dbReference type="Gene3D" id="3.30.420.10">
    <property type="entry name" value="Ribonuclease H-like superfamily/Ribonuclease H"/>
    <property type="match status" value="1"/>
</dbReference>
<dbReference type="Gene3D" id="4.10.60.10">
    <property type="entry name" value="Zinc finger, CCHC-type"/>
    <property type="match status" value="1"/>
</dbReference>
<feature type="region of interest" description="Disordered" evidence="2">
    <location>
        <begin position="1"/>
        <end position="39"/>
    </location>
</feature>
<keyword evidence="1" id="KW-0862">Zinc</keyword>
<evidence type="ECO:0000256" key="1">
    <source>
        <dbReference type="PROSITE-ProRule" id="PRU00047"/>
    </source>
</evidence>
<sequence length="592" mass="66919">MQAEPGRVRTGSDDGVESIAVARARGDSNPGNLAAATTEGDEASELLTLVRGIVGRLDKLEQSQSKLEQHLEPPKKEPKTIMDTSLVASALGRSSPQYFGLRHAAHEPSNGMSDLQRLYASEHAAQAEAQPPAIPTQNQGGAFRNPDARQKKLVIRPFDGVELYVGLGSGFLDWGRRFKRQEDVKVDHLGHYLSGTTERYYNKQVDTWWNQLPTLQYVMERMLDAFKTNITPAQAMKMFTASKDTKRPWPEHYMYLVAVSEARRTSVEYLALNNIVPYASTELRTVLMAKVDQSRTDYLRHAEELAHFERSWETESTKQKSLGRETVNAVRECNNQRLETRSCYECGRVGHLRAACPDGKQRAHLALAVVNLVNEESFLEDVEECSDGCVQPNGESLNITKRGKVMLRITACGEEQMVELTNVYFARDVEHNLISYELLDNRGFELAHRAGRRVVVAKDGGRVAFDVEMRRNVLVVPAAMRRRHDLPSDVIMAVLIQELTQSVEVSVDSNYCHVFLARTQDAAVKLFEHFLVYFEKEFDCKIHVLRTDSGGEYENVDLFCKRTGVTRQRSEARNYSSDGKAKRMHRTIMNMA</sequence>
<dbReference type="GO" id="GO:2000767">
    <property type="term" value="P:positive regulation of cytoplasmic translation"/>
    <property type="evidence" value="ECO:0000318"/>
    <property type="project" value="GO_Central"/>
</dbReference>
<dbReference type="SUPFAM" id="SSF53098">
    <property type="entry name" value="Ribonuclease H-like"/>
    <property type="match status" value="1"/>
</dbReference>
<dbReference type="GO" id="GO:0005737">
    <property type="term" value="C:cytoplasm"/>
    <property type="evidence" value="ECO:0000318"/>
    <property type="project" value="GO_Central"/>
</dbReference>
<dbReference type="PANTHER" id="PTHR42648:SF28">
    <property type="entry name" value="TRANSPOSON-ENCODED PROTEIN WITH RIBONUCLEASE H-LIKE AND RETROVIRUS ZINC FINGER-LIKE DOMAINS"/>
    <property type="match status" value="1"/>
</dbReference>
<dbReference type="InterPro" id="IPR012337">
    <property type="entry name" value="RNaseH-like_sf"/>
</dbReference>
<dbReference type="GO" id="GO:0015074">
    <property type="term" value="P:DNA integration"/>
    <property type="evidence" value="ECO:0007669"/>
    <property type="project" value="InterPro"/>
</dbReference>
<evidence type="ECO:0000313" key="5">
    <source>
        <dbReference type="EnsemblProtists" id="Phyra72653"/>
    </source>
</evidence>
<dbReference type="GO" id="GO:0003727">
    <property type="term" value="F:single-stranded RNA binding"/>
    <property type="evidence" value="ECO:0000318"/>
    <property type="project" value="GO_Central"/>
</dbReference>
<dbReference type="PROSITE" id="PS50994">
    <property type="entry name" value="INTEGRASE"/>
    <property type="match status" value="1"/>
</dbReference>
<evidence type="ECO:0000256" key="2">
    <source>
        <dbReference type="SAM" id="MobiDB-lite"/>
    </source>
</evidence>
<protein>
    <recommendedName>
        <fullName evidence="7">CCHC-type domain-containing protein</fullName>
    </recommendedName>
</protein>
<proteinExistence type="predicted"/>
<name>H3GBI0_PHYRM</name>
<reference evidence="5" key="2">
    <citation type="submission" date="2015-06" db="UniProtKB">
        <authorList>
            <consortium name="EnsemblProtists"/>
        </authorList>
    </citation>
    <scope>IDENTIFICATION</scope>
    <source>
        <strain evidence="5">Pr102</strain>
    </source>
</reference>
<dbReference type="InterPro" id="IPR001878">
    <property type="entry name" value="Znf_CCHC"/>
</dbReference>
<dbReference type="EMBL" id="DS565998">
    <property type="status" value="NOT_ANNOTATED_CDS"/>
    <property type="molecule type" value="Genomic_DNA"/>
</dbReference>
<feature type="region of interest" description="Disordered" evidence="2">
    <location>
        <begin position="124"/>
        <end position="144"/>
    </location>
</feature>
<evidence type="ECO:0000313" key="6">
    <source>
        <dbReference type="Proteomes" id="UP000005238"/>
    </source>
</evidence>
<dbReference type="InParanoid" id="H3GBI0"/>
<dbReference type="PROSITE" id="PS50158">
    <property type="entry name" value="ZF_CCHC"/>
    <property type="match status" value="1"/>
</dbReference>
<dbReference type="eggNOG" id="ENOG502SJAU">
    <property type="taxonomic scope" value="Eukaryota"/>
</dbReference>
<feature type="domain" description="CCHC-type" evidence="3">
    <location>
        <begin position="343"/>
        <end position="358"/>
    </location>
</feature>
<dbReference type="InterPro" id="IPR001584">
    <property type="entry name" value="Integrase_cat-core"/>
</dbReference>
<dbReference type="OMA" id="TACGEEQ"/>
<evidence type="ECO:0000259" key="3">
    <source>
        <dbReference type="PROSITE" id="PS50158"/>
    </source>
</evidence>